<dbReference type="InterPro" id="IPR011343">
    <property type="entry name" value="DeoC"/>
</dbReference>
<dbReference type="SMART" id="SM01133">
    <property type="entry name" value="DeoC"/>
    <property type="match status" value="1"/>
</dbReference>
<evidence type="ECO:0000256" key="8">
    <source>
        <dbReference type="ARBA" id="ARBA00048791"/>
    </source>
</evidence>
<keyword evidence="9" id="KW-0812">Transmembrane</keyword>
<accession>A0A1I8EPU4</accession>
<evidence type="ECO:0000256" key="7">
    <source>
        <dbReference type="ARBA" id="ARBA00032755"/>
    </source>
</evidence>
<evidence type="ECO:0000256" key="2">
    <source>
        <dbReference type="ARBA" id="ARBA00009473"/>
    </source>
</evidence>
<evidence type="ECO:0000256" key="9">
    <source>
        <dbReference type="SAM" id="Phobius"/>
    </source>
</evidence>
<dbReference type="WBParaSite" id="maker-PairedContig_3599-snap-gene-2.21-mRNA-1">
    <property type="protein sequence ID" value="maker-PairedContig_3599-snap-gene-2.21-mRNA-1"/>
    <property type="gene ID" value="maker-PairedContig_3599-snap-gene-2.21"/>
</dbReference>
<dbReference type="GO" id="GO:0016052">
    <property type="term" value="P:carbohydrate catabolic process"/>
    <property type="evidence" value="ECO:0007669"/>
    <property type="project" value="TreeGrafter"/>
</dbReference>
<dbReference type="PANTHER" id="PTHR10889">
    <property type="entry name" value="DEOXYRIBOSE-PHOSPHATE ALDOLASE"/>
    <property type="match status" value="1"/>
</dbReference>
<dbReference type="PROSITE" id="PS51257">
    <property type="entry name" value="PROKAR_LIPOPROTEIN"/>
    <property type="match status" value="1"/>
</dbReference>
<protein>
    <recommendedName>
        <fullName evidence="3">deoxyribose-phosphate aldolase</fullName>
        <ecNumber evidence="3">4.1.2.4</ecNumber>
    </recommendedName>
    <alternativeName>
        <fullName evidence="7">2-deoxy-D-ribose 5-phosphate aldolase</fullName>
    </alternativeName>
    <alternativeName>
        <fullName evidence="6">Phosphodeoxyriboaldolase</fullName>
    </alternativeName>
</protein>
<evidence type="ECO:0000256" key="4">
    <source>
        <dbReference type="ARBA" id="ARBA00023239"/>
    </source>
</evidence>
<dbReference type="AlphaFoldDB" id="A0A1I8EPU4"/>
<feature type="transmembrane region" description="Helical" evidence="9">
    <location>
        <begin position="21"/>
        <end position="41"/>
    </location>
</feature>
<evidence type="ECO:0000256" key="1">
    <source>
        <dbReference type="ARBA" id="ARBA00004816"/>
    </source>
</evidence>
<dbReference type="Pfam" id="PF01791">
    <property type="entry name" value="DeoC"/>
    <property type="match status" value="1"/>
</dbReference>
<organism evidence="10">
    <name type="scientific">Wuchereria bancrofti</name>
    <dbReference type="NCBI Taxonomy" id="6293"/>
    <lineage>
        <taxon>Eukaryota</taxon>
        <taxon>Metazoa</taxon>
        <taxon>Ecdysozoa</taxon>
        <taxon>Nematoda</taxon>
        <taxon>Chromadorea</taxon>
        <taxon>Rhabditida</taxon>
        <taxon>Spirurina</taxon>
        <taxon>Spiruromorpha</taxon>
        <taxon>Filarioidea</taxon>
        <taxon>Onchocercidae</taxon>
        <taxon>Wuchereria</taxon>
    </lineage>
</organism>
<keyword evidence="5" id="KW-0704">Schiff base</keyword>
<dbReference type="Gene3D" id="3.20.20.70">
    <property type="entry name" value="Aldolase class I"/>
    <property type="match status" value="1"/>
</dbReference>
<dbReference type="SUPFAM" id="SSF51569">
    <property type="entry name" value="Aldolase"/>
    <property type="match status" value="1"/>
</dbReference>
<dbReference type="GO" id="GO:0009264">
    <property type="term" value="P:deoxyribonucleotide catabolic process"/>
    <property type="evidence" value="ECO:0007669"/>
    <property type="project" value="InterPro"/>
</dbReference>
<evidence type="ECO:0000313" key="10">
    <source>
        <dbReference type="WBParaSite" id="maker-PairedContig_3599-snap-gene-2.21-mRNA-1"/>
    </source>
</evidence>
<name>A0A1I8EPU4_WUCBA</name>
<evidence type="ECO:0000256" key="6">
    <source>
        <dbReference type="ARBA" id="ARBA00031814"/>
    </source>
</evidence>
<dbReference type="CDD" id="cd00959">
    <property type="entry name" value="DeoC"/>
    <property type="match status" value="1"/>
</dbReference>
<comment type="similarity">
    <text evidence="2">Belongs to the DeoC/FbaB aldolase family. DeoC type 2 subfamily.</text>
</comment>
<dbReference type="EC" id="4.1.2.4" evidence="3"/>
<keyword evidence="4" id="KW-0456">Lyase</keyword>
<dbReference type="GO" id="GO:0004139">
    <property type="term" value="F:deoxyribose-phosphate aldolase activity"/>
    <property type="evidence" value="ECO:0007669"/>
    <property type="project" value="UniProtKB-EC"/>
</dbReference>
<dbReference type="InterPro" id="IPR013785">
    <property type="entry name" value="Aldolase_TIM"/>
</dbReference>
<reference evidence="10" key="1">
    <citation type="submission" date="2016-11" db="UniProtKB">
        <authorList>
            <consortium name="WormBaseParasite"/>
        </authorList>
    </citation>
    <scope>IDENTIFICATION</scope>
    <source>
        <strain evidence="10">pt0022</strain>
    </source>
</reference>
<comment type="catalytic activity">
    <reaction evidence="8">
        <text>2-deoxy-D-ribose 5-phosphate = D-glyceraldehyde 3-phosphate + acetaldehyde</text>
        <dbReference type="Rhea" id="RHEA:12821"/>
        <dbReference type="ChEBI" id="CHEBI:15343"/>
        <dbReference type="ChEBI" id="CHEBI:59776"/>
        <dbReference type="ChEBI" id="CHEBI:62877"/>
        <dbReference type="EC" id="4.1.2.4"/>
    </reaction>
</comment>
<dbReference type="UniPathway" id="UPA00002">
    <property type="reaction ID" value="UER00468"/>
</dbReference>
<dbReference type="GO" id="GO:0005737">
    <property type="term" value="C:cytoplasm"/>
    <property type="evidence" value="ECO:0007669"/>
    <property type="project" value="InterPro"/>
</dbReference>
<sequence>MLKEINGRCSLRKSCPQMNSQIIGACVVMVLSTAAGMSVRFEMCLLNCNNTAGGEGLHHLYNVFMYIPESDVATVAIIINNLNIMQEKRIADRLLGNLTFGRMSWLETNTTMMENDFDAEKFSDVTKNIHLLKPSMIAKMIGAAKQHAQSMIGTGDHLLKLISFIDLTSLNSDDTDNVIERLIDKAVLPYPTKPGTRCAAVCAYPARISGAKRISSFPLFHTIIYDILKYFALSYSYVTNTSRHMICANSMAAGFPSGQYRIESKILEVKLAVEDGANEIDIVISRDAANEQDWKRVYDEVAALKACCGSNCMKTILATGELQTNEDIYRASWAAMLAGSDFIKTSTGKEKVNATYKDAYIMCQAIKQFYSLTGKKVGFKAAGGIKSTLEALGYQVMVEKILGEEWLEPNLFRIGASSLLNDIINELNKI</sequence>
<evidence type="ECO:0000256" key="3">
    <source>
        <dbReference type="ARBA" id="ARBA00012515"/>
    </source>
</evidence>
<keyword evidence="9" id="KW-0472">Membrane</keyword>
<keyword evidence="9" id="KW-1133">Transmembrane helix</keyword>
<comment type="pathway">
    <text evidence="1">Carbohydrate degradation; 2-deoxy-D-ribose 1-phosphate degradation; D-glyceraldehyde 3-phosphate and acetaldehyde from 2-deoxy-alpha-D-ribose 1-phosphate: step 2/2.</text>
</comment>
<dbReference type="STRING" id="6293.A0A1I8EPU4"/>
<evidence type="ECO:0000256" key="5">
    <source>
        <dbReference type="ARBA" id="ARBA00023270"/>
    </source>
</evidence>
<dbReference type="PANTHER" id="PTHR10889:SF3">
    <property type="entry name" value="DEOXYRIBOSE-PHOSPHATE ALDOLASE"/>
    <property type="match status" value="1"/>
</dbReference>
<dbReference type="GO" id="GO:0046386">
    <property type="term" value="P:deoxyribose phosphate catabolic process"/>
    <property type="evidence" value="ECO:0007669"/>
    <property type="project" value="UniProtKB-UniPathway"/>
</dbReference>
<proteinExistence type="inferred from homology"/>
<dbReference type="InterPro" id="IPR002915">
    <property type="entry name" value="DeoC/FbaB/LacD_aldolase"/>
</dbReference>